<sequence length="389" mass="43061">MIKGLEKEGQGKTMEPTFIHHLQPFLQQAWKNSTFEHPAFVQEKVIPAVLDGRDVIAVAPTGSGKTLAYLLPVLDRMDPGKQAVQAVILAPSKELVMQIQEEAGKWSQGSGIQSIPLIGGANVKRQIEKLKRHPHLVIGTPGRILELIRQKKLKMHEVKMMVLDEGDQLLGKEYSLTVGQIVKSAMRDCQILLFSATLPDAAAQKAIDQMKEPLLIRIAKEEARSPVEHIYIVTGDPRGKIEQLRKIARMGVRGLVFFNNKWDVSVAAEKLRFKGLAVAELHGDMRKEEREKSIRLFQNGDVPLLLATDVAARGLDIPVITHVIQFDLPGDVSAYVHRSGRTGRLGSNAGTVVSLVTPGEEKVLKKFAKAQHVELGRKDIKRGELVDPE</sequence>
<dbReference type="InterPro" id="IPR027417">
    <property type="entry name" value="P-loop_NTPase"/>
</dbReference>
<dbReference type="GO" id="GO:0005829">
    <property type="term" value="C:cytosol"/>
    <property type="evidence" value="ECO:0007669"/>
    <property type="project" value="TreeGrafter"/>
</dbReference>
<dbReference type="PANTHER" id="PTHR47963">
    <property type="entry name" value="DEAD-BOX ATP-DEPENDENT RNA HELICASE 47, MITOCHONDRIAL"/>
    <property type="match status" value="1"/>
</dbReference>
<dbReference type="SMART" id="SM00487">
    <property type="entry name" value="DEXDc"/>
    <property type="match status" value="1"/>
</dbReference>
<dbReference type="CDD" id="cd00268">
    <property type="entry name" value="DEADc"/>
    <property type="match status" value="1"/>
</dbReference>
<evidence type="ECO:0008006" key="9">
    <source>
        <dbReference type="Google" id="ProtNLM"/>
    </source>
</evidence>
<keyword evidence="2" id="KW-0378">Hydrolase</keyword>
<dbReference type="GO" id="GO:0005840">
    <property type="term" value="C:ribosome"/>
    <property type="evidence" value="ECO:0007669"/>
    <property type="project" value="TreeGrafter"/>
</dbReference>
<dbReference type="InterPro" id="IPR044742">
    <property type="entry name" value="DEAD/DEAH_RhlB"/>
</dbReference>
<dbReference type="SUPFAM" id="SSF52540">
    <property type="entry name" value="P-loop containing nucleoside triphosphate hydrolases"/>
    <property type="match status" value="1"/>
</dbReference>
<dbReference type="InterPro" id="IPR014001">
    <property type="entry name" value="Helicase_ATP-bd"/>
</dbReference>
<dbReference type="GO" id="GO:0016787">
    <property type="term" value="F:hydrolase activity"/>
    <property type="evidence" value="ECO:0007669"/>
    <property type="project" value="UniProtKB-KW"/>
</dbReference>
<evidence type="ECO:0000259" key="6">
    <source>
        <dbReference type="PROSITE" id="PS51194"/>
    </source>
</evidence>
<dbReference type="InterPro" id="IPR001650">
    <property type="entry name" value="Helicase_C-like"/>
</dbReference>
<keyword evidence="4" id="KW-0067">ATP-binding</keyword>
<dbReference type="EMBL" id="LQYG01000040">
    <property type="protein sequence ID" value="KYC63301.1"/>
    <property type="molecule type" value="Genomic_DNA"/>
</dbReference>
<organism evidence="7 8">
    <name type="scientific">Heyndrickxia coagulans</name>
    <name type="common">Weizmannia coagulans</name>
    <dbReference type="NCBI Taxonomy" id="1398"/>
    <lineage>
        <taxon>Bacteria</taxon>
        <taxon>Bacillati</taxon>
        <taxon>Bacillota</taxon>
        <taxon>Bacilli</taxon>
        <taxon>Bacillales</taxon>
        <taxon>Bacillaceae</taxon>
        <taxon>Heyndrickxia</taxon>
    </lineage>
</organism>
<dbReference type="Pfam" id="PF00271">
    <property type="entry name" value="Helicase_C"/>
    <property type="match status" value="1"/>
</dbReference>
<dbReference type="AlphaFoldDB" id="A0A150K1R3"/>
<gene>
    <name evidence="7" type="ORF">B4098_0644</name>
</gene>
<protein>
    <recommendedName>
        <fullName evidence="9">RNA helicase</fullName>
    </recommendedName>
</protein>
<dbReference type="GO" id="GO:0009409">
    <property type="term" value="P:response to cold"/>
    <property type="evidence" value="ECO:0007669"/>
    <property type="project" value="TreeGrafter"/>
</dbReference>
<feature type="domain" description="Helicase C-terminal" evidence="6">
    <location>
        <begin position="240"/>
        <end position="389"/>
    </location>
</feature>
<evidence type="ECO:0000313" key="7">
    <source>
        <dbReference type="EMBL" id="KYC63301.1"/>
    </source>
</evidence>
<evidence type="ECO:0000256" key="3">
    <source>
        <dbReference type="ARBA" id="ARBA00022806"/>
    </source>
</evidence>
<dbReference type="PATRIC" id="fig|1398.26.peg.2644"/>
<dbReference type="InterPro" id="IPR050547">
    <property type="entry name" value="DEAD_box_RNA_helicases"/>
</dbReference>
<name>A0A150K1R3_HEYCO</name>
<accession>A0A150K1R3</accession>
<dbReference type="GO" id="GO:0003724">
    <property type="term" value="F:RNA helicase activity"/>
    <property type="evidence" value="ECO:0007669"/>
    <property type="project" value="TreeGrafter"/>
</dbReference>
<evidence type="ECO:0000256" key="1">
    <source>
        <dbReference type="ARBA" id="ARBA00022741"/>
    </source>
</evidence>
<dbReference type="CDD" id="cd18787">
    <property type="entry name" value="SF2_C_DEAD"/>
    <property type="match status" value="1"/>
</dbReference>
<dbReference type="PROSITE" id="PS51192">
    <property type="entry name" value="HELICASE_ATP_BIND_1"/>
    <property type="match status" value="1"/>
</dbReference>
<dbReference type="SMART" id="SM00490">
    <property type="entry name" value="HELICc"/>
    <property type="match status" value="1"/>
</dbReference>
<keyword evidence="1" id="KW-0547">Nucleotide-binding</keyword>
<evidence type="ECO:0000256" key="4">
    <source>
        <dbReference type="ARBA" id="ARBA00022840"/>
    </source>
</evidence>
<dbReference type="GO" id="GO:0033592">
    <property type="term" value="F:RNA strand annealing activity"/>
    <property type="evidence" value="ECO:0007669"/>
    <property type="project" value="TreeGrafter"/>
</dbReference>
<dbReference type="Proteomes" id="UP000075288">
    <property type="component" value="Unassembled WGS sequence"/>
</dbReference>
<evidence type="ECO:0000259" key="5">
    <source>
        <dbReference type="PROSITE" id="PS51192"/>
    </source>
</evidence>
<evidence type="ECO:0000313" key="8">
    <source>
        <dbReference type="Proteomes" id="UP000075288"/>
    </source>
</evidence>
<reference evidence="7 8" key="1">
    <citation type="submission" date="2016-01" db="EMBL/GenBank/DDBJ databases">
        <title>Genome Sequences of Twelve Sporeforming Bacillus Species Isolated from Foods.</title>
        <authorList>
            <person name="Berendsen E.M."/>
            <person name="Wells-Bennik M.H."/>
            <person name="Krawcyk A.O."/>
            <person name="De Jong A."/>
            <person name="Holsappel S."/>
            <person name="Eijlander R.T."/>
            <person name="Kuipers O.P."/>
        </authorList>
    </citation>
    <scope>NUCLEOTIDE SEQUENCE [LARGE SCALE GENOMIC DNA]</scope>
    <source>
        <strain evidence="7 8">B4098</strain>
    </source>
</reference>
<dbReference type="Gene3D" id="3.40.50.300">
    <property type="entry name" value="P-loop containing nucleotide triphosphate hydrolases"/>
    <property type="match status" value="2"/>
</dbReference>
<keyword evidence="3" id="KW-0347">Helicase</keyword>
<dbReference type="GO" id="GO:0005524">
    <property type="term" value="F:ATP binding"/>
    <property type="evidence" value="ECO:0007669"/>
    <property type="project" value="UniProtKB-KW"/>
</dbReference>
<feature type="domain" description="Helicase ATP-binding" evidence="5">
    <location>
        <begin position="46"/>
        <end position="216"/>
    </location>
</feature>
<proteinExistence type="predicted"/>
<dbReference type="PROSITE" id="PS51194">
    <property type="entry name" value="HELICASE_CTER"/>
    <property type="match status" value="1"/>
</dbReference>
<evidence type="ECO:0000256" key="2">
    <source>
        <dbReference type="ARBA" id="ARBA00022801"/>
    </source>
</evidence>
<dbReference type="PANTHER" id="PTHR47963:SF7">
    <property type="entry name" value="ATP-DEPENDENT RNA HELICASE YFML-RELATED"/>
    <property type="match status" value="1"/>
</dbReference>
<dbReference type="Pfam" id="PF00270">
    <property type="entry name" value="DEAD"/>
    <property type="match status" value="1"/>
</dbReference>
<dbReference type="InterPro" id="IPR011545">
    <property type="entry name" value="DEAD/DEAH_box_helicase_dom"/>
</dbReference>
<comment type="caution">
    <text evidence="7">The sequence shown here is derived from an EMBL/GenBank/DDBJ whole genome shotgun (WGS) entry which is preliminary data.</text>
</comment>